<name>A0A9D9I1X4_9BACT</name>
<dbReference type="SUPFAM" id="SSF56954">
    <property type="entry name" value="Outer membrane efflux proteins (OEP)"/>
    <property type="match status" value="1"/>
</dbReference>
<dbReference type="PANTHER" id="PTHR30203:SF24">
    <property type="entry name" value="BLR4935 PROTEIN"/>
    <property type="match status" value="1"/>
</dbReference>
<dbReference type="AlphaFoldDB" id="A0A9D9I1X4"/>
<gene>
    <name evidence="4" type="ORF">IAB93_00660</name>
</gene>
<keyword evidence="2" id="KW-0175">Coiled coil</keyword>
<dbReference type="GO" id="GO:0015562">
    <property type="term" value="F:efflux transmembrane transporter activity"/>
    <property type="evidence" value="ECO:0007669"/>
    <property type="project" value="InterPro"/>
</dbReference>
<dbReference type="Gene3D" id="1.20.1600.10">
    <property type="entry name" value="Outer membrane efflux proteins (OEP)"/>
    <property type="match status" value="1"/>
</dbReference>
<evidence type="ECO:0000256" key="3">
    <source>
        <dbReference type="SAM" id="SignalP"/>
    </source>
</evidence>
<dbReference type="InterPro" id="IPR003423">
    <property type="entry name" value="OMP_efflux"/>
</dbReference>
<dbReference type="InterPro" id="IPR010131">
    <property type="entry name" value="MdtP/NodT-like"/>
</dbReference>
<feature type="chain" id="PRO_5038516625" evidence="3">
    <location>
        <begin position="20"/>
        <end position="392"/>
    </location>
</feature>
<dbReference type="Pfam" id="PF02321">
    <property type="entry name" value="OEP"/>
    <property type="match status" value="1"/>
</dbReference>
<evidence type="ECO:0000256" key="2">
    <source>
        <dbReference type="SAM" id="Coils"/>
    </source>
</evidence>
<sequence length="392" mass="44131">MKKTIIFFISVIAASNLCAAQEIDTVLALIERNNKDLQVLRKNSEAALLEISTENNVQQDLSVSYSPFFSNGVNGVSSSELVVSMGFDFPTQYAARKKWNDYRNEETGRQYSLQRRDILLEAKLLYLEIVRLNAEKALLESRLENADRLLALVEKKFGEGGATVIELNKAKMDRMNIRTLAAQNEAARRAALQNIEAMNGGMPVIIESEEYPQTQMIPDFETYCEYISASDLSVLSAEASVDAAAQEIKVNRQNWLPKLEVGYRRNTALNEASNGFLVGISVPLFSGMNKTKTAEARHSAAIANLENARLKSLNEMRSKYYEAVSLAETLREYDLPLMLGTLEALEKAVINGQFSIMDYYVEADGIYNSLAEYMNMENRYHVLMAELYRNEL</sequence>
<feature type="signal peptide" evidence="3">
    <location>
        <begin position="1"/>
        <end position="19"/>
    </location>
</feature>
<comment type="caution">
    <text evidence="4">The sequence shown here is derived from an EMBL/GenBank/DDBJ whole genome shotgun (WGS) entry which is preliminary data.</text>
</comment>
<feature type="coiled-coil region" evidence="2">
    <location>
        <begin position="129"/>
        <end position="156"/>
    </location>
</feature>
<protein>
    <submittedName>
        <fullName evidence="4">TolC family protein</fullName>
    </submittedName>
</protein>
<evidence type="ECO:0000313" key="4">
    <source>
        <dbReference type="EMBL" id="MBO8464490.1"/>
    </source>
</evidence>
<reference evidence="4" key="1">
    <citation type="submission" date="2020-10" db="EMBL/GenBank/DDBJ databases">
        <authorList>
            <person name="Gilroy R."/>
        </authorList>
    </citation>
    <scope>NUCLEOTIDE SEQUENCE</scope>
    <source>
        <strain evidence="4">10037</strain>
    </source>
</reference>
<keyword evidence="3" id="KW-0732">Signal</keyword>
<accession>A0A9D9I1X4</accession>
<dbReference type="Proteomes" id="UP000823597">
    <property type="component" value="Unassembled WGS sequence"/>
</dbReference>
<proteinExistence type="inferred from homology"/>
<dbReference type="PANTHER" id="PTHR30203">
    <property type="entry name" value="OUTER MEMBRANE CATION EFFLUX PROTEIN"/>
    <property type="match status" value="1"/>
</dbReference>
<organism evidence="4 5">
    <name type="scientific">Candidatus Merdivivens pullistercoris</name>
    <dbReference type="NCBI Taxonomy" id="2840873"/>
    <lineage>
        <taxon>Bacteria</taxon>
        <taxon>Pseudomonadati</taxon>
        <taxon>Bacteroidota</taxon>
        <taxon>Bacteroidia</taxon>
        <taxon>Bacteroidales</taxon>
        <taxon>Muribaculaceae</taxon>
        <taxon>Muribaculaceae incertae sedis</taxon>
        <taxon>Candidatus Merdivivens</taxon>
    </lineage>
</organism>
<comment type="similarity">
    <text evidence="1">Belongs to the outer membrane factor (OMF) (TC 1.B.17) family.</text>
</comment>
<dbReference type="EMBL" id="JADIME010000009">
    <property type="protein sequence ID" value="MBO8464490.1"/>
    <property type="molecule type" value="Genomic_DNA"/>
</dbReference>
<evidence type="ECO:0000256" key="1">
    <source>
        <dbReference type="ARBA" id="ARBA00007613"/>
    </source>
</evidence>
<evidence type="ECO:0000313" key="5">
    <source>
        <dbReference type="Proteomes" id="UP000823597"/>
    </source>
</evidence>
<reference evidence="4" key="2">
    <citation type="journal article" date="2021" name="PeerJ">
        <title>Extensive microbial diversity within the chicken gut microbiome revealed by metagenomics and culture.</title>
        <authorList>
            <person name="Gilroy R."/>
            <person name="Ravi A."/>
            <person name="Getino M."/>
            <person name="Pursley I."/>
            <person name="Horton D.L."/>
            <person name="Alikhan N.F."/>
            <person name="Baker D."/>
            <person name="Gharbi K."/>
            <person name="Hall N."/>
            <person name="Watson M."/>
            <person name="Adriaenssens E.M."/>
            <person name="Foster-Nyarko E."/>
            <person name="Jarju S."/>
            <person name="Secka A."/>
            <person name="Antonio M."/>
            <person name="Oren A."/>
            <person name="Chaudhuri R.R."/>
            <person name="La Ragione R."/>
            <person name="Hildebrand F."/>
            <person name="Pallen M.J."/>
        </authorList>
    </citation>
    <scope>NUCLEOTIDE SEQUENCE</scope>
    <source>
        <strain evidence="4">10037</strain>
    </source>
</reference>